<feature type="transmembrane region" description="Helical" evidence="1">
    <location>
        <begin position="45"/>
        <end position="66"/>
    </location>
</feature>
<protein>
    <submittedName>
        <fullName evidence="2">FeS-binding protein</fullName>
    </submittedName>
</protein>
<feature type="transmembrane region" description="Helical" evidence="1">
    <location>
        <begin position="108"/>
        <end position="129"/>
    </location>
</feature>
<proteinExistence type="predicted"/>
<keyword evidence="1" id="KW-0812">Transmembrane</keyword>
<accession>A0A7C4AI79</accession>
<feature type="transmembrane region" description="Helical" evidence="1">
    <location>
        <begin position="78"/>
        <end position="96"/>
    </location>
</feature>
<dbReference type="EMBL" id="DSRP01000733">
    <property type="protein sequence ID" value="HGG93366.1"/>
    <property type="molecule type" value="Genomic_DNA"/>
</dbReference>
<keyword evidence="1" id="KW-1133">Transmembrane helix</keyword>
<comment type="caution">
    <text evidence="2">The sequence shown here is derived from an EMBL/GenBank/DDBJ whole genome shotgun (WGS) entry which is preliminary data.</text>
</comment>
<evidence type="ECO:0000313" key="2">
    <source>
        <dbReference type="EMBL" id="HGG93366.1"/>
    </source>
</evidence>
<evidence type="ECO:0000256" key="1">
    <source>
        <dbReference type="SAM" id="Phobius"/>
    </source>
</evidence>
<sequence>MMPSPMLYRLLMAALAVSGVAQMPIFKRYGISSVPGLSWTADYAFTHHMHYVAAAGLLFLLGYALASRGAAALGRARLVMLGVLAATGAVRMLKNLPDVSFSPQSTMLVDWTHLGAAMAMGLGALALALSRRKPKTIRR</sequence>
<dbReference type="AlphaFoldDB" id="A0A7C4AI79"/>
<name>A0A7C4AI79_9BACT</name>
<organism evidence="2">
    <name type="scientific">Fundidesulfovibrio putealis</name>
    <dbReference type="NCBI Taxonomy" id="270496"/>
    <lineage>
        <taxon>Bacteria</taxon>
        <taxon>Pseudomonadati</taxon>
        <taxon>Thermodesulfobacteriota</taxon>
        <taxon>Desulfovibrionia</taxon>
        <taxon>Desulfovibrionales</taxon>
        <taxon>Desulfovibrionaceae</taxon>
        <taxon>Fundidesulfovibrio</taxon>
    </lineage>
</organism>
<gene>
    <name evidence="2" type="ORF">ENR59_10520</name>
</gene>
<reference evidence="2" key="1">
    <citation type="journal article" date="2020" name="mSystems">
        <title>Genome- and Community-Level Interaction Insights into Carbon Utilization and Element Cycling Functions of Hydrothermarchaeota in Hydrothermal Sediment.</title>
        <authorList>
            <person name="Zhou Z."/>
            <person name="Liu Y."/>
            <person name="Xu W."/>
            <person name="Pan J."/>
            <person name="Luo Z.H."/>
            <person name="Li M."/>
        </authorList>
    </citation>
    <scope>NUCLEOTIDE SEQUENCE [LARGE SCALE GENOMIC DNA]</scope>
    <source>
        <strain evidence="2">SpSt-413</strain>
    </source>
</reference>
<keyword evidence="1" id="KW-0472">Membrane</keyword>